<accession>A0A8X6QYV2</accession>
<reference evidence="3" key="1">
    <citation type="submission" date="2020-08" db="EMBL/GenBank/DDBJ databases">
        <title>Multicomponent nature underlies the extraordinary mechanical properties of spider dragline silk.</title>
        <authorList>
            <person name="Kono N."/>
            <person name="Nakamura H."/>
            <person name="Mori M."/>
            <person name="Yoshida Y."/>
            <person name="Ohtoshi R."/>
            <person name="Malay A.D."/>
            <person name="Moran D.A.P."/>
            <person name="Tomita M."/>
            <person name="Numata K."/>
            <person name="Arakawa K."/>
        </authorList>
    </citation>
    <scope>NUCLEOTIDE SEQUENCE</scope>
</reference>
<evidence type="ECO:0000256" key="2">
    <source>
        <dbReference type="SAM" id="SignalP"/>
    </source>
</evidence>
<gene>
    <name evidence="3" type="ORF">NPIL_268041</name>
</gene>
<keyword evidence="2" id="KW-0732">Signal</keyword>
<keyword evidence="4" id="KW-1185">Reference proteome</keyword>
<keyword evidence="1" id="KW-1133">Transmembrane helix</keyword>
<sequence length="96" mass="11007">MGLGLQVIVWFCFSPPAATYSGYSDHNLSPFPQLDQLIIFLHFAAKMSLASFWLFGFRLWVRCLFHCSMALPISYISELLIVAGRDQCPSFFHQRT</sequence>
<evidence type="ECO:0000256" key="1">
    <source>
        <dbReference type="SAM" id="Phobius"/>
    </source>
</evidence>
<comment type="caution">
    <text evidence="3">The sequence shown here is derived from an EMBL/GenBank/DDBJ whole genome shotgun (WGS) entry which is preliminary data.</text>
</comment>
<evidence type="ECO:0000313" key="3">
    <source>
        <dbReference type="EMBL" id="GFU37928.1"/>
    </source>
</evidence>
<proteinExistence type="predicted"/>
<feature type="chain" id="PRO_5036448147" evidence="2">
    <location>
        <begin position="20"/>
        <end position="96"/>
    </location>
</feature>
<organism evidence="3 4">
    <name type="scientific">Nephila pilipes</name>
    <name type="common">Giant wood spider</name>
    <name type="synonym">Nephila maculata</name>
    <dbReference type="NCBI Taxonomy" id="299642"/>
    <lineage>
        <taxon>Eukaryota</taxon>
        <taxon>Metazoa</taxon>
        <taxon>Ecdysozoa</taxon>
        <taxon>Arthropoda</taxon>
        <taxon>Chelicerata</taxon>
        <taxon>Arachnida</taxon>
        <taxon>Araneae</taxon>
        <taxon>Araneomorphae</taxon>
        <taxon>Entelegynae</taxon>
        <taxon>Araneoidea</taxon>
        <taxon>Nephilidae</taxon>
        <taxon>Nephila</taxon>
    </lineage>
</organism>
<name>A0A8X6QYV2_NEPPI</name>
<feature type="transmembrane region" description="Helical" evidence="1">
    <location>
        <begin position="37"/>
        <end position="61"/>
    </location>
</feature>
<evidence type="ECO:0000313" key="4">
    <source>
        <dbReference type="Proteomes" id="UP000887013"/>
    </source>
</evidence>
<dbReference type="Proteomes" id="UP000887013">
    <property type="component" value="Unassembled WGS sequence"/>
</dbReference>
<protein>
    <submittedName>
        <fullName evidence="3">Uncharacterized protein</fullName>
    </submittedName>
</protein>
<dbReference type="AlphaFoldDB" id="A0A8X6QYV2"/>
<keyword evidence="1" id="KW-0472">Membrane</keyword>
<feature type="signal peptide" evidence="2">
    <location>
        <begin position="1"/>
        <end position="19"/>
    </location>
</feature>
<keyword evidence="1" id="KW-0812">Transmembrane</keyword>
<dbReference type="EMBL" id="BMAW01131114">
    <property type="protein sequence ID" value="GFU37928.1"/>
    <property type="molecule type" value="Genomic_DNA"/>
</dbReference>